<dbReference type="Gene3D" id="3.40.1410.10">
    <property type="entry name" value="Chorismate lyase-like"/>
    <property type="match status" value="1"/>
</dbReference>
<dbReference type="InterPro" id="IPR028978">
    <property type="entry name" value="Chorismate_lyase_/UTRA_dom_sf"/>
</dbReference>
<proteinExistence type="predicted"/>
<evidence type="ECO:0000313" key="1">
    <source>
        <dbReference type="EMBL" id="KCZ73394.1"/>
    </source>
</evidence>
<reference evidence="1 2" key="1">
    <citation type="journal article" date="2013" name="Nature">
        <title>Anaerobic oxidation of methane coupled to nitrate reduction in a novel archaeal lineage.</title>
        <authorList>
            <person name="Haroon M.F."/>
            <person name="Hu S."/>
            <person name="Shi Y."/>
            <person name="Imelfort M."/>
            <person name="Keller J."/>
            <person name="Hugenholtz P."/>
            <person name="Yuan Z."/>
            <person name="Tyson G.W."/>
        </authorList>
    </citation>
    <scope>NUCLEOTIDE SEQUENCE [LARGE SCALE GENOMIC DNA]</scope>
    <source>
        <strain evidence="1 2">ANME-2d</strain>
    </source>
</reference>
<dbReference type="Pfam" id="PF01947">
    <property type="entry name" value="Rv2949c-like"/>
    <property type="match status" value="1"/>
</dbReference>
<comment type="caution">
    <text evidence="1">The sequence shown here is derived from an EMBL/GenBank/DDBJ whole genome shotgun (WGS) entry which is preliminary data.</text>
</comment>
<protein>
    <submittedName>
        <fullName evidence="1">4-hydroxybenzoate synthetase (Chorismate lyase)</fullName>
        <ecNumber evidence="1">4.1.3.40</ecNumber>
    </submittedName>
</protein>
<keyword evidence="1" id="KW-0456">Lyase</keyword>
<dbReference type="Proteomes" id="UP000027153">
    <property type="component" value="Unassembled WGS sequence"/>
</dbReference>
<organism evidence="1 2">
    <name type="scientific">Candidatus Methanoperedens nitratireducens</name>
    <dbReference type="NCBI Taxonomy" id="1392998"/>
    <lineage>
        <taxon>Archaea</taxon>
        <taxon>Methanobacteriati</taxon>
        <taxon>Methanobacteriota</taxon>
        <taxon>Stenosarchaea group</taxon>
        <taxon>Methanomicrobia</taxon>
        <taxon>Methanosarcinales</taxon>
        <taxon>ANME-2 cluster</taxon>
        <taxon>Candidatus Methanoperedentaceae</taxon>
        <taxon>Candidatus Methanoperedens</taxon>
    </lineage>
</organism>
<dbReference type="AlphaFoldDB" id="A0A062VCJ8"/>
<dbReference type="GO" id="GO:0008813">
    <property type="term" value="F:chorismate lyase activity"/>
    <property type="evidence" value="ECO:0007669"/>
    <property type="project" value="UniProtKB-EC"/>
</dbReference>
<dbReference type="EC" id="4.1.3.40" evidence="1"/>
<evidence type="ECO:0000313" key="2">
    <source>
        <dbReference type="Proteomes" id="UP000027153"/>
    </source>
</evidence>
<dbReference type="SUPFAM" id="SSF64288">
    <property type="entry name" value="Chorismate lyase-like"/>
    <property type="match status" value="1"/>
</dbReference>
<sequence length="165" mass="18853">MWDVLKRPDIPTCLRICAGTDGSITLLLELLTGKAVKVVTLDQRVVKATSDMAELLEIEPGDDVNSRLVTLSANGTVYVLAKSLAAIKRMPQAVRDDLMRADIPIGRILREHKLETRRDILNMQIIRSEFFGELPVISREYRIIHQNNILMWINECFPIDDRWNI</sequence>
<name>A0A062VCJ8_9EURY</name>
<keyword evidence="2" id="KW-1185">Reference proteome</keyword>
<gene>
    <name evidence="1" type="ORF">ANME2D_00460</name>
</gene>
<dbReference type="InterPro" id="IPR002800">
    <property type="entry name" value="Rv2949c-like"/>
</dbReference>
<accession>A0A062VCJ8</accession>
<dbReference type="EMBL" id="JMIY01000001">
    <property type="protein sequence ID" value="KCZ73394.1"/>
    <property type="molecule type" value="Genomic_DNA"/>
</dbReference>